<dbReference type="EnsemblMetazoa" id="CPIJ010106-RA">
    <property type="protein sequence ID" value="CPIJ010106-PA"/>
    <property type="gene ID" value="CPIJ010106"/>
</dbReference>
<dbReference type="SUPFAM" id="SSF57667">
    <property type="entry name" value="beta-beta-alpha zinc fingers"/>
    <property type="match status" value="1"/>
</dbReference>
<dbReference type="HOGENOM" id="CLU_2186499_0_0_1"/>
<evidence type="ECO:0000313" key="3">
    <source>
        <dbReference type="Proteomes" id="UP000002320"/>
    </source>
</evidence>
<dbReference type="Proteomes" id="UP000002320">
    <property type="component" value="Unassembled WGS sequence"/>
</dbReference>
<name>B0WTK6_CULQU</name>
<sequence>MAPACFFFLGGNLLLQHTRVHLRDRSIKEFACQHAGCFYVGRSAAEVRTHLASRHSDERNFVCVEPDCDYRGKTITQLRRTKSKSNSIDTRRSTKVVHLQAIRNACLPA</sequence>
<dbReference type="VEuPathDB" id="VectorBase:CQUJHB011802"/>
<dbReference type="EMBL" id="DS232088">
    <property type="protein sequence ID" value="EDS34455.1"/>
    <property type="molecule type" value="Genomic_DNA"/>
</dbReference>
<protein>
    <recommendedName>
        <fullName evidence="4">C2H2-type domain-containing protein</fullName>
    </recommendedName>
</protein>
<proteinExistence type="predicted"/>
<organism>
    <name type="scientific">Culex quinquefasciatus</name>
    <name type="common">Southern house mosquito</name>
    <name type="synonym">Culex pungens</name>
    <dbReference type="NCBI Taxonomy" id="7176"/>
    <lineage>
        <taxon>Eukaryota</taxon>
        <taxon>Metazoa</taxon>
        <taxon>Ecdysozoa</taxon>
        <taxon>Arthropoda</taxon>
        <taxon>Hexapoda</taxon>
        <taxon>Insecta</taxon>
        <taxon>Pterygota</taxon>
        <taxon>Neoptera</taxon>
        <taxon>Endopterygota</taxon>
        <taxon>Diptera</taxon>
        <taxon>Nematocera</taxon>
        <taxon>Culicoidea</taxon>
        <taxon>Culicidae</taxon>
        <taxon>Culicinae</taxon>
        <taxon>Culicini</taxon>
        <taxon>Culex</taxon>
        <taxon>Culex</taxon>
    </lineage>
</organism>
<evidence type="ECO:0000313" key="1">
    <source>
        <dbReference type="EMBL" id="EDS34455.1"/>
    </source>
</evidence>
<dbReference type="Gene3D" id="3.30.160.60">
    <property type="entry name" value="Classic Zinc Finger"/>
    <property type="match status" value="1"/>
</dbReference>
<accession>B0WTK6</accession>
<evidence type="ECO:0000313" key="2">
    <source>
        <dbReference type="EnsemblMetazoa" id="CPIJ010106-PA"/>
    </source>
</evidence>
<dbReference type="OMA" id="EFACQHA"/>
<dbReference type="VEuPathDB" id="VectorBase:CPIJ010106"/>
<gene>
    <name evidence="2" type="primary">6043012</name>
    <name evidence="1" type="ORF">CpipJ_CPIJ010106</name>
</gene>
<dbReference type="OrthoDB" id="30289at2759"/>
<evidence type="ECO:0008006" key="4">
    <source>
        <dbReference type="Google" id="ProtNLM"/>
    </source>
</evidence>
<reference evidence="2" key="2">
    <citation type="submission" date="2021-02" db="UniProtKB">
        <authorList>
            <consortium name="EnsemblMetazoa"/>
        </authorList>
    </citation>
    <scope>IDENTIFICATION</scope>
    <source>
        <strain evidence="2">JHB</strain>
    </source>
</reference>
<dbReference type="KEGG" id="cqu:CpipJ_CPIJ010106"/>
<dbReference type="AlphaFoldDB" id="B0WTK6"/>
<keyword evidence="3" id="KW-1185">Reference proteome</keyword>
<dbReference type="InParanoid" id="B0WTK6"/>
<dbReference type="InterPro" id="IPR036236">
    <property type="entry name" value="Znf_C2H2_sf"/>
</dbReference>
<reference evidence="1" key="1">
    <citation type="submission" date="2007-03" db="EMBL/GenBank/DDBJ databases">
        <title>Annotation of Culex pipiens quinquefasciatus.</title>
        <authorList>
            <consortium name="The Broad Institute Genome Sequencing Platform"/>
            <person name="Atkinson P.W."/>
            <person name="Hemingway J."/>
            <person name="Christensen B.M."/>
            <person name="Higgs S."/>
            <person name="Kodira C."/>
            <person name="Hannick L."/>
            <person name="Megy K."/>
            <person name="O'Leary S."/>
            <person name="Pearson M."/>
            <person name="Haas B.J."/>
            <person name="Mauceli E."/>
            <person name="Wortman J.R."/>
            <person name="Lee N.H."/>
            <person name="Guigo R."/>
            <person name="Stanke M."/>
            <person name="Alvarado L."/>
            <person name="Amedeo P."/>
            <person name="Antoine C.H."/>
            <person name="Arensburger P."/>
            <person name="Bidwell S.L."/>
            <person name="Crawford M."/>
            <person name="Camaro F."/>
            <person name="Devon K."/>
            <person name="Engels R."/>
            <person name="Hammond M."/>
            <person name="Howarth C."/>
            <person name="Koehrsen M."/>
            <person name="Lawson D."/>
            <person name="Montgomery P."/>
            <person name="Nene V."/>
            <person name="Nusbaum C."/>
            <person name="Puiu D."/>
            <person name="Romero-Severson J."/>
            <person name="Severson D.W."/>
            <person name="Shumway M."/>
            <person name="Sisk P."/>
            <person name="Stolte C."/>
            <person name="Zeng Q."/>
            <person name="Eisenstadt E."/>
            <person name="Fraser-Liggett C."/>
            <person name="Strausberg R."/>
            <person name="Galagan J."/>
            <person name="Birren B."/>
            <person name="Collins F.H."/>
        </authorList>
    </citation>
    <scope>NUCLEOTIDE SEQUENCE [LARGE SCALE GENOMIC DNA]</scope>
    <source>
        <strain evidence="1">JHB</strain>
    </source>
</reference>